<dbReference type="SUPFAM" id="SSF46785">
    <property type="entry name" value="Winged helix' DNA-binding domain"/>
    <property type="match status" value="1"/>
</dbReference>
<dbReference type="Proteomes" id="UP001156102">
    <property type="component" value="Unassembled WGS sequence"/>
</dbReference>
<evidence type="ECO:0000256" key="3">
    <source>
        <dbReference type="ARBA" id="ARBA00023163"/>
    </source>
</evidence>
<evidence type="ECO:0000259" key="6">
    <source>
        <dbReference type="PROSITE" id="PS51077"/>
    </source>
</evidence>
<dbReference type="InterPro" id="IPR050707">
    <property type="entry name" value="HTH_MetabolicPath_Reg"/>
</dbReference>
<dbReference type="InterPro" id="IPR036390">
    <property type="entry name" value="WH_DNA-bd_sf"/>
</dbReference>
<evidence type="ECO:0000256" key="4">
    <source>
        <dbReference type="ARBA" id="ARBA00058938"/>
    </source>
</evidence>
<keyword evidence="2" id="KW-0238">DNA-binding</keyword>
<keyword evidence="1" id="KW-0805">Transcription regulation</keyword>
<accession>A0AA41XB76</accession>
<dbReference type="Pfam" id="PF09339">
    <property type="entry name" value="HTH_IclR"/>
    <property type="match status" value="1"/>
</dbReference>
<evidence type="ECO:0000256" key="5">
    <source>
        <dbReference type="ARBA" id="ARBA00070406"/>
    </source>
</evidence>
<dbReference type="InterPro" id="IPR036388">
    <property type="entry name" value="WH-like_DNA-bd_sf"/>
</dbReference>
<comment type="function">
    <text evidence="4">May be an activator protein for the gylABX operon.</text>
</comment>
<reference evidence="8" key="1">
    <citation type="submission" date="2022-07" db="EMBL/GenBank/DDBJ databases">
        <authorList>
            <person name="Li W.-J."/>
            <person name="Deng Q.-Q."/>
        </authorList>
    </citation>
    <scope>NUCLEOTIDE SEQUENCE</scope>
    <source>
        <strain evidence="8">SYSU M60031</strain>
    </source>
</reference>
<dbReference type="PANTHER" id="PTHR30136:SF24">
    <property type="entry name" value="HTH-TYPE TRANSCRIPTIONAL REPRESSOR ALLR"/>
    <property type="match status" value="1"/>
</dbReference>
<name>A0AA41XB76_9BACI</name>
<dbReference type="InterPro" id="IPR011991">
    <property type="entry name" value="ArsR-like_HTH"/>
</dbReference>
<dbReference type="GO" id="GO:0003677">
    <property type="term" value="F:DNA binding"/>
    <property type="evidence" value="ECO:0007669"/>
    <property type="project" value="UniProtKB-KW"/>
</dbReference>
<evidence type="ECO:0000313" key="9">
    <source>
        <dbReference type="Proteomes" id="UP001156102"/>
    </source>
</evidence>
<feature type="domain" description="IclR-ED" evidence="7">
    <location>
        <begin position="77"/>
        <end position="259"/>
    </location>
</feature>
<dbReference type="InterPro" id="IPR029016">
    <property type="entry name" value="GAF-like_dom_sf"/>
</dbReference>
<evidence type="ECO:0000256" key="2">
    <source>
        <dbReference type="ARBA" id="ARBA00023125"/>
    </source>
</evidence>
<protein>
    <recommendedName>
        <fullName evidence="5">Glycerol operon regulatory protein</fullName>
    </recommendedName>
</protein>
<dbReference type="PROSITE" id="PS51078">
    <property type="entry name" value="ICLR_ED"/>
    <property type="match status" value="1"/>
</dbReference>
<dbReference type="InterPro" id="IPR005471">
    <property type="entry name" value="Tscrpt_reg_IclR_N"/>
</dbReference>
<dbReference type="Pfam" id="PF01614">
    <property type="entry name" value="IclR_C"/>
    <property type="match status" value="1"/>
</dbReference>
<dbReference type="CDD" id="cd00090">
    <property type="entry name" value="HTH_ARSR"/>
    <property type="match status" value="1"/>
</dbReference>
<sequence>MKKDLEKNNAAQSSSAVERALLILELIASRQGAVGVGEIAEELGLAKSTTHRILEALKNRHFVEQIESTEKYDIGIKAIEVGMSGLTNWNIVDIAAPHLKQLAHDLNETAFLAVYNNGEIVYVYKAEGKQAVTTNAQLGTRKPVHCTSLGKAIVSNFHIEEVDRVLTEKGMPKFTEHTITDKQRYFEELSLVRQRGFAMDDEEVEEGLTCFAVPIFNYTGHAVAAISVAGPTDRMLAKQEQIIQSLKHANNHVSTRLGFVPAMRDSINFY</sequence>
<dbReference type="SUPFAM" id="SSF55781">
    <property type="entry name" value="GAF domain-like"/>
    <property type="match status" value="1"/>
</dbReference>
<dbReference type="PROSITE" id="PS51077">
    <property type="entry name" value="HTH_ICLR"/>
    <property type="match status" value="1"/>
</dbReference>
<evidence type="ECO:0000259" key="7">
    <source>
        <dbReference type="PROSITE" id="PS51078"/>
    </source>
</evidence>
<feature type="domain" description="HTH iclR-type" evidence="6">
    <location>
        <begin position="14"/>
        <end position="76"/>
    </location>
</feature>
<evidence type="ECO:0000313" key="8">
    <source>
        <dbReference type="EMBL" id="MCP8969668.1"/>
    </source>
</evidence>
<dbReference type="RefSeq" id="WP_254759590.1">
    <property type="nucleotide sequence ID" value="NZ_JANCLT010000007.1"/>
</dbReference>
<dbReference type="PANTHER" id="PTHR30136">
    <property type="entry name" value="HELIX-TURN-HELIX TRANSCRIPTIONAL REGULATOR, ICLR FAMILY"/>
    <property type="match status" value="1"/>
</dbReference>
<dbReference type="GO" id="GO:0045892">
    <property type="term" value="P:negative regulation of DNA-templated transcription"/>
    <property type="evidence" value="ECO:0007669"/>
    <property type="project" value="TreeGrafter"/>
</dbReference>
<dbReference type="GO" id="GO:0003700">
    <property type="term" value="F:DNA-binding transcription factor activity"/>
    <property type="evidence" value="ECO:0007669"/>
    <property type="project" value="TreeGrafter"/>
</dbReference>
<keyword evidence="9" id="KW-1185">Reference proteome</keyword>
<dbReference type="InterPro" id="IPR014757">
    <property type="entry name" value="Tscrpt_reg_IclR_C"/>
</dbReference>
<dbReference type="FunFam" id="1.10.10.10:FF:000056">
    <property type="entry name" value="IclR family transcriptional regulator"/>
    <property type="match status" value="1"/>
</dbReference>
<gene>
    <name evidence="8" type="ORF">NK662_14145</name>
</gene>
<dbReference type="Gene3D" id="1.10.10.10">
    <property type="entry name" value="Winged helix-like DNA-binding domain superfamily/Winged helix DNA-binding domain"/>
    <property type="match status" value="1"/>
</dbReference>
<keyword evidence="3" id="KW-0804">Transcription</keyword>
<comment type="caution">
    <text evidence="8">The sequence shown here is derived from an EMBL/GenBank/DDBJ whole genome shotgun (WGS) entry which is preliminary data.</text>
</comment>
<dbReference type="SMART" id="SM00346">
    <property type="entry name" value="HTH_ICLR"/>
    <property type="match status" value="1"/>
</dbReference>
<dbReference type="Gene3D" id="3.30.450.40">
    <property type="match status" value="1"/>
</dbReference>
<dbReference type="EMBL" id="JANCLT010000007">
    <property type="protein sequence ID" value="MCP8969668.1"/>
    <property type="molecule type" value="Genomic_DNA"/>
</dbReference>
<organism evidence="8 9">
    <name type="scientific">Ectobacillus ponti</name>
    <dbReference type="NCBI Taxonomy" id="2961894"/>
    <lineage>
        <taxon>Bacteria</taxon>
        <taxon>Bacillati</taxon>
        <taxon>Bacillota</taxon>
        <taxon>Bacilli</taxon>
        <taxon>Bacillales</taxon>
        <taxon>Bacillaceae</taxon>
        <taxon>Ectobacillus</taxon>
    </lineage>
</organism>
<proteinExistence type="predicted"/>
<evidence type="ECO:0000256" key="1">
    <source>
        <dbReference type="ARBA" id="ARBA00023015"/>
    </source>
</evidence>
<dbReference type="AlphaFoldDB" id="A0AA41XB76"/>